<evidence type="ECO:0000313" key="2">
    <source>
        <dbReference type="Proteomes" id="UP001189429"/>
    </source>
</evidence>
<feature type="non-terminal residue" evidence="1">
    <location>
        <position position="133"/>
    </location>
</feature>
<protein>
    <recommendedName>
        <fullName evidence="3">RNA-directed RNA polymerase</fullName>
    </recommendedName>
</protein>
<comment type="caution">
    <text evidence="1">The sequence shown here is derived from an EMBL/GenBank/DDBJ whole genome shotgun (WGS) entry which is preliminary data.</text>
</comment>
<reference evidence="1" key="1">
    <citation type="submission" date="2023-10" db="EMBL/GenBank/DDBJ databases">
        <authorList>
            <person name="Chen Y."/>
            <person name="Shah S."/>
            <person name="Dougan E. K."/>
            <person name="Thang M."/>
            <person name="Chan C."/>
        </authorList>
    </citation>
    <scope>NUCLEOTIDE SEQUENCE [LARGE SCALE GENOMIC DNA]</scope>
</reference>
<name>A0ABN9PQP2_9DINO</name>
<dbReference type="Proteomes" id="UP001189429">
    <property type="component" value="Unassembled WGS sequence"/>
</dbReference>
<keyword evidence="2" id="KW-1185">Reference proteome</keyword>
<evidence type="ECO:0008006" key="3">
    <source>
        <dbReference type="Google" id="ProtNLM"/>
    </source>
</evidence>
<sequence length="133" mass="14720">VPGAPAPTGRRVPRRPMSWYLGPDGQQIWSRVAPGQRVPRDETVYTIVEGAGALPLENLSYLTSSSKKAVFHECIVDDDLNSGKSNRQREKLKGRQRGFILRADTDESPLGRVVPWFKAAAQHLLDGDVVSRV</sequence>
<proteinExistence type="predicted"/>
<dbReference type="EMBL" id="CAUYUJ010000819">
    <property type="protein sequence ID" value="CAK0792711.1"/>
    <property type="molecule type" value="Genomic_DNA"/>
</dbReference>
<organism evidence="1 2">
    <name type="scientific">Prorocentrum cordatum</name>
    <dbReference type="NCBI Taxonomy" id="2364126"/>
    <lineage>
        <taxon>Eukaryota</taxon>
        <taxon>Sar</taxon>
        <taxon>Alveolata</taxon>
        <taxon>Dinophyceae</taxon>
        <taxon>Prorocentrales</taxon>
        <taxon>Prorocentraceae</taxon>
        <taxon>Prorocentrum</taxon>
    </lineage>
</organism>
<evidence type="ECO:0000313" key="1">
    <source>
        <dbReference type="EMBL" id="CAK0792711.1"/>
    </source>
</evidence>
<accession>A0ABN9PQP2</accession>
<feature type="non-terminal residue" evidence="1">
    <location>
        <position position="1"/>
    </location>
</feature>
<gene>
    <name evidence="1" type="ORF">PCOR1329_LOCUS3210</name>
</gene>